<dbReference type="Gene3D" id="1.10.357.10">
    <property type="entry name" value="Tetracycline Repressor, domain 2"/>
    <property type="match status" value="1"/>
</dbReference>
<dbReference type="InterPro" id="IPR009057">
    <property type="entry name" value="Homeodomain-like_sf"/>
</dbReference>
<sequence>MPSPKSPARADATPATHSPPATAFRDVLRAKAAEASLRKGQRTGLRIRAAVCELLDATSPDKIKIQDICALAGIAQGTLYQYFSDRDQLLATLLREFAAFLQQRMTASTVDSTTPAESMRLATLSYCRLFEANRGLMKCLLHHYEAFPQARGIVADWNKAWIDTIVRAIRKRQHGSGARRTSETQLRRRAYALGGMVDQYLAGVYLYRDAHLAKAAGDLDAIAETLTFIWSRAMTDEFPSAD</sequence>
<dbReference type="Gene3D" id="1.10.10.60">
    <property type="entry name" value="Homeodomain-like"/>
    <property type="match status" value="1"/>
</dbReference>
<dbReference type="PANTHER" id="PTHR43479">
    <property type="entry name" value="ACREF/ENVCD OPERON REPRESSOR-RELATED"/>
    <property type="match status" value="1"/>
</dbReference>
<comment type="caution">
    <text evidence="4">The sequence shown here is derived from an EMBL/GenBank/DDBJ whole genome shotgun (WGS) entry which is preliminary data.</text>
</comment>
<dbReference type="InterPro" id="IPR050624">
    <property type="entry name" value="HTH-type_Tx_Regulator"/>
</dbReference>
<dbReference type="GO" id="GO:0003677">
    <property type="term" value="F:DNA binding"/>
    <property type="evidence" value="ECO:0007669"/>
    <property type="project" value="UniProtKB-KW"/>
</dbReference>
<feature type="region of interest" description="Disordered" evidence="2">
    <location>
        <begin position="1"/>
        <end position="20"/>
    </location>
</feature>
<accession>A0A1J5RI26</accession>
<evidence type="ECO:0000256" key="2">
    <source>
        <dbReference type="SAM" id="MobiDB-lite"/>
    </source>
</evidence>
<dbReference type="PROSITE" id="PS50977">
    <property type="entry name" value="HTH_TETR_2"/>
    <property type="match status" value="1"/>
</dbReference>
<proteinExistence type="predicted"/>
<evidence type="ECO:0000259" key="3">
    <source>
        <dbReference type="PROSITE" id="PS50977"/>
    </source>
</evidence>
<dbReference type="PANTHER" id="PTHR43479:SF11">
    <property type="entry name" value="ACREF_ENVCD OPERON REPRESSOR-RELATED"/>
    <property type="match status" value="1"/>
</dbReference>
<organism evidence="4">
    <name type="scientific">mine drainage metagenome</name>
    <dbReference type="NCBI Taxonomy" id="410659"/>
    <lineage>
        <taxon>unclassified sequences</taxon>
        <taxon>metagenomes</taxon>
        <taxon>ecological metagenomes</taxon>
    </lineage>
</organism>
<dbReference type="EMBL" id="MLJW01000253">
    <property type="protein sequence ID" value="OIQ91663.1"/>
    <property type="molecule type" value="Genomic_DNA"/>
</dbReference>
<dbReference type="SUPFAM" id="SSF48498">
    <property type="entry name" value="Tetracyclin repressor-like, C-terminal domain"/>
    <property type="match status" value="1"/>
</dbReference>
<name>A0A1J5RI26_9ZZZZ</name>
<gene>
    <name evidence="4" type="ORF">GALL_264380</name>
</gene>
<protein>
    <submittedName>
        <fullName evidence="4">Bacterial regulatory protein, tetR family</fullName>
    </submittedName>
</protein>
<dbReference type="Pfam" id="PF00440">
    <property type="entry name" value="TetR_N"/>
    <property type="match status" value="1"/>
</dbReference>
<dbReference type="SUPFAM" id="SSF46689">
    <property type="entry name" value="Homeodomain-like"/>
    <property type="match status" value="1"/>
</dbReference>
<dbReference type="InterPro" id="IPR036271">
    <property type="entry name" value="Tet_transcr_reg_TetR-rel_C_sf"/>
</dbReference>
<keyword evidence="1" id="KW-0238">DNA-binding</keyword>
<evidence type="ECO:0000256" key="1">
    <source>
        <dbReference type="ARBA" id="ARBA00023125"/>
    </source>
</evidence>
<feature type="compositionally biased region" description="Low complexity" evidence="2">
    <location>
        <begin position="10"/>
        <end position="20"/>
    </location>
</feature>
<evidence type="ECO:0000313" key="4">
    <source>
        <dbReference type="EMBL" id="OIQ91663.1"/>
    </source>
</evidence>
<dbReference type="AlphaFoldDB" id="A0A1J5RI26"/>
<reference evidence="4" key="1">
    <citation type="submission" date="2016-10" db="EMBL/GenBank/DDBJ databases">
        <title>Sequence of Gallionella enrichment culture.</title>
        <authorList>
            <person name="Poehlein A."/>
            <person name="Muehling M."/>
            <person name="Daniel R."/>
        </authorList>
    </citation>
    <scope>NUCLEOTIDE SEQUENCE</scope>
</reference>
<dbReference type="InterPro" id="IPR001647">
    <property type="entry name" value="HTH_TetR"/>
</dbReference>
<feature type="domain" description="HTH tetR-type" evidence="3">
    <location>
        <begin position="41"/>
        <end position="101"/>
    </location>
</feature>